<sequence length="458" mass="51722">MKLPEGPKTSAFFQNLQFAADPLGFMDNIAKEYGDIVTLDLGHLPTVLVSNPEGIKQIFTKAKEITSPGELQKMVAPLIGNNGLLLLDGSRHKHLRKMVMPAFHTHRIKGYGQKICKITQRVMDEQVIGKSFASFPTIQNITLQVLMEVWFGLDRGEDNCELQQAITNLLNSARTPLWEICASIPSLQRDLGNWSPWGSFLNQKRKLDQLLYDEIHQRRKQTELCPDNLLSELILACDETGEPLTDETIRDLFVTLLLGGRDAAATAITWALYWIHNLSTVREQLLVEIDSLGQSPDPMDISGLPYLNAVCNESLRLYPTQVVTLPRRVESTMELMGYQLNPGTVLRACIYLTHQREDLYSEPKKFKPERFLEKQFSSYEFLPFGGGARRCIGEVLAMFEMKLVLATILFHYQLAIDNAKAVKPQRKGANFPPANLKMIMLGQRQNLSQSPQFVTSSV</sequence>
<dbReference type="Gene3D" id="1.10.630.10">
    <property type="entry name" value="Cytochrome P450"/>
    <property type="match status" value="1"/>
</dbReference>
<organism evidence="9 10">
    <name type="scientific">Calothrix parasitica NIES-267</name>
    <dbReference type="NCBI Taxonomy" id="1973488"/>
    <lineage>
        <taxon>Bacteria</taxon>
        <taxon>Bacillati</taxon>
        <taxon>Cyanobacteriota</taxon>
        <taxon>Cyanophyceae</taxon>
        <taxon>Nostocales</taxon>
        <taxon>Calotrichaceae</taxon>
        <taxon>Calothrix</taxon>
    </lineage>
</organism>
<dbReference type="GO" id="GO:0005506">
    <property type="term" value="F:iron ion binding"/>
    <property type="evidence" value="ECO:0007669"/>
    <property type="project" value="InterPro"/>
</dbReference>
<reference evidence="9 10" key="1">
    <citation type="submission" date="2017-06" db="EMBL/GenBank/DDBJ databases">
        <title>Genome sequencing of cyanobaciteial culture collection at National Institute for Environmental Studies (NIES).</title>
        <authorList>
            <person name="Hirose Y."/>
            <person name="Shimura Y."/>
            <person name="Fujisawa T."/>
            <person name="Nakamura Y."/>
            <person name="Kawachi M."/>
        </authorList>
    </citation>
    <scope>NUCLEOTIDE SEQUENCE [LARGE SCALE GENOMIC DNA]</scope>
    <source>
        <strain evidence="9 10">NIES-267</strain>
    </source>
</reference>
<dbReference type="Proteomes" id="UP000218418">
    <property type="component" value="Chromosome"/>
</dbReference>
<evidence type="ECO:0000256" key="3">
    <source>
        <dbReference type="ARBA" id="ARBA00022723"/>
    </source>
</evidence>
<protein>
    <submittedName>
        <fullName evidence="9">Cytochrome P450</fullName>
    </submittedName>
</protein>
<dbReference type="InterPro" id="IPR001128">
    <property type="entry name" value="Cyt_P450"/>
</dbReference>
<dbReference type="InterPro" id="IPR017972">
    <property type="entry name" value="Cyt_P450_CS"/>
</dbReference>
<accession>A0A1Z4LT58</accession>
<evidence type="ECO:0000256" key="7">
    <source>
        <dbReference type="PIRSR" id="PIRSR602401-1"/>
    </source>
</evidence>
<dbReference type="SUPFAM" id="SSF48264">
    <property type="entry name" value="Cytochrome P450"/>
    <property type="match status" value="1"/>
</dbReference>
<dbReference type="Pfam" id="PF00067">
    <property type="entry name" value="p450"/>
    <property type="match status" value="1"/>
</dbReference>
<dbReference type="GO" id="GO:0016705">
    <property type="term" value="F:oxidoreductase activity, acting on paired donors, with incorporation or reduction of molecular oxygen"/>
    <property type="evidence" value="ECO:0007669"/>
    <property type="project" value="InterPro"/>
</dbReference>
<keyword evidence="6 8" id="KW-0503">Monooxygenase</keyword>
<dbReference type="AlphaFoldDB" id="A0A1Z4LT58"/>
<dbReference type="InterPro" id="IPR036396">
    <property type="entry name" value="Cyt_P450_sf"/>
</dbReference>
<keyword evidence="3 7" id="KW-0479">Metal-binding</keyword>
<proteinExistence type="inferred from homology"/>
<dbReference type="PANTHER" id="PTHR24291">
    <property type="entry name" value="CYTOCHROME P450 FAMILY 4"/>
    <property type="match status" value="1"/>
</dbReference>
<dbReference type="PRINTS" id="PR00385">
    <property type="entry name" value="P450"/>
</dbReference>
<evidence type="ECO:0000313" key="10">
    <source>
        <dbReference type="Proteomes" id="UP000218418"/>
    </source>
</evidence>
<comment type="cofactor">
    <cofactor evidence="7">
        <name>heme</name>
        <dbReference type="ChEBI" id="CHEBI:30413"/>
    </cofactor>
</comment>
<dbReference type="CDD" id="cd11053">
    <property type="entry name" value="CYP110-like"/>
    <property type="match status" value="1"/>
</dbReference>
<feature type="binding site" description="axial binding residue" evidence="7">
    <location>
        <position position="391"/>
    </location>
    <ligand>
        <name>heme</name>
        <dbReference type="ChEBI" id="CHEBI:30413"/>
    </ligand>
    <ligandPart>
        <name>Fe</name>
        <dbReference type="ChEBI" id="CHEBI:18248"/>
    </ligandPart>
</feature>
<evidence type="ECO:0000313" key="9">
    <source>
        <dbReference type="EMBL" id="BAY84423.1"/>
    </source>
</evidence>
<dbReference type="PANTHER" id="PTHR24291:SF50">
    <property type="entry name" value="BIFUNCTIONAL ALBAFLAVENONE MONOOXYGENASE_TERPENE SYNTHASE"/>
    <property type="match status" value="1"/>
</dbReference>
<dbReference type="OrthoDB" id="446280at2"/>
<name>A0A1Z4LT58_9CYAN</name>
<keyword evidence="5 7" id="KW-0408">Iron</keyword>
<keyword evidence="10" id="KW-1185">Reference proteome</keyword>
<dbReference type="InterPro" id="IPR002401">
    <property type="entry name" value="Cyt_P450_E_grp-I"/>
</dbReference>
<dbReference type="GO" id="GO:0020037">
    <property type="term" value="F:heme binding"/>
    <property type="evidence" value="ECO:0007669"/>
    <property type="project" value="InterPro"/>
</dbReference>
<evidence type="ECO:0000256" key="2">
    <source>
        <dbReference type="ARBA" id="ARBA00022617"/>
    </source>
</evidence>
<keyword evidence="2 7" id="KW-0349">Heme</keyword>
<dbReference type="PROSITE" id="PS00086">
    <property type="entry name" value="CYTOCHROME_P450"/>
    <property type="match status" value="1"/>
</dbReference>
<evidence type="ECO:0000256" key="4">
    <source>
        <dbReference type="ARBA" id="ARBA00023002"/>
    </source>
</evidence>
<evidence type="ECO:0000256" key="5">
    <source>
        <dbReference type="ARBA" id="ARBA00023004"/>
    </source>
</evidence>
<evidence type="ECO:0000256" key="8">
    <source>
        <dbReference type="RuleBase" id="RU000461"/>
    </source>
</evidence>
<dbReference type="PRINTS" id="PR00463">
    <property type="entry name" value="EP450I"/>
</dbReference>
<comment type="similarity">
    <text evidence="1 8">Belongs to the cytochrome P450 family.</text>
</comment>
<gene>
    <name evidence="9" type="ORF">NIES267_39190</name>
</gene>
<dbReference type="InterPro" id="IPR050196">
    <property type="entry name" value="Cytochrome_P450_Monoox"/>
</dbReference>
<dbReference type="EMBL" id="AP018227">
    <property type="protein sequence ID" value="BAY84423.1"/>
    <property type="molecule type" value="Genomic_DNA"/>
</dbReference>
<evidence type="ECO:0000256" key="1">
    <source>
        <dbReference type="ARBA" id="ARBA00010617"/>
    </source>
</evidence>
<evidence type="ECO:0000256" key="6">
    <source>
        <dbReference type="ARBA" id="ARBA00023033"/>
    </source>
</evidence>
<dbReference type="GO" id="GO:0004497">
    <property type="term" value="F:monooxygenase activity"/>
    <property type="evidence" value="ECO:0007669"/>
    <property type="project" value="UniProtKB-KW"/>
</dbReference>
<keyword evidence="4 8" id="KW-0560">Oxidoreductase</keyword>